<name>A0A4P9XB15_9FUNG</name>
<feature type="compositionally biased region" description="Low complexity" evidence="1">
    <location>
        <begin position="95"/>
        <end position="107"/>
    </location>
</feature>
<organism evidence="2 3">
    <name type="scientific">Caulochytrium protostelioides</name>
    <dbReference type="NCBI Taxonomy" id="1555241"/>
    <lineage>
        <taxon>Eukaryota</taxon>
        <taxon>Fungi</taxon>
        <taxon>Fungi incertae sedis</taxon>
        <taxon>Chytridiomycota</taxon>
        <taxon>Chytridiomycota incertae sedis</taxon>
        <taxon>Chytridiomycetes</taxon>
        <taxon>Caulochytriales</taxon>
        <taxon>Caulochytriaceae</taxon>
        <taxon>Caulochytrium</taxon>
    </lineage>
</organism>
<feature type="compositionally biased region" description="Pro residues" evidence="1">
    <location>
        <begin position="511"/>
        <end position="520"/>
    </location>
</feature>
<evidence type="ECO:0000313" key="2">
    <source>
        <dbReference type="EMBL" id="RKP02578.1"/>
    </source>
</evidence>
<feature type="region of interest" description="Disordered" evidence="1">
    <location>
        <begin position="242"/>
        <end position="281"/>
    </location>
</feature>
<feature type="compositionally biased region" description="Gly residues" evidence="1">
    <location>
        <begin position="176"/>
        <end position="185"/>
    </location>
</feature>
<dbReference type="EMBL" id="ML014140">
    <property type="protein sequence ID" value="RKP02578.1"/>
    <property type="molecule type" value="Genomic_DNA"/>
</dbReference>
<feature type="region of interest" description="Disordered" evidence="1">
    <location>
        <begin position="305"/>
        <end position="402"/>
    </location>
</feature>
<feature type="region of interest" description="Disordered" evidence="1">
    <location>
        <begin position="1"/>
        <end position="73"/>
    </location>
</feature>
<feature type="compositionally biased region" description="Basic residues" evidence="1">
    <location>
        <begin position="48"/>
        <end position="60"/>
    </location>
</feature>
<feature type="compositionally biased region" description="Gly residues" evidence="1">
    <location>
        <begin position="252"/>
        <end position="262"/>
    </location>
</feature>
<dbReference type="AlphaFoldDB" id="A0A4P9XB15"/>
<feature type="compositionally biased region" description="Gly residues" evidence="1">
    <location>
        <begin position="455"/>
        <end position="464"/>
    </location>
</feature>
<feature type="compositionally biased region" description="Polar residues" evidence="1">
    <location>
        <begin position="15"/>
        <end position="30"/>
    </location>
</feature>
<dbReference type="Proteomes" id="UP000274922">
    <property type="component" value="Unassembled WGS sequence"/>
</dbReference>
<protein>
    <submittedName>
        <fullName evidence="2">Uncharacterized protein</fullName>
    </submittedName>
</protein>
<keyword evidence="3" id="KW-1185">Reference proteome</keyword>
<feature type="compositionally biased region" description="Low complexity" evidence="1">
    <location>
        <begin position="530"/>
        <end position="550"/>
    </location>
</feature>
<feature type="region of interest" description="Disordered" evidence="1">
    <location>
        <begin position="445"/>
        <end position="582"/>
    </location>
</feature>
<reference evidence="3" key="1">
    <citation type="journal article" date="2018" name="Nat. Microbiol.">
        <title>Leveraging single-cell genomics to expand the fungal tree of life.</title>
        <authorList>
            <person name="Ahrendt S.R."/>
            <person name="Quandt C.A."/>
            <person name="Ciobanu D."/>
            <person name="Clum A."/>
            <person name="Salamov A."/>
            <person name="Andreopoulos B."/>
            <person name="Cheng J.F."/>
            <person name="Woyke T."/>
            <person name="Pelin A."/>
            <person name="Henrissat B."/>
            <person name="Reynolds N.K."/>
            <person name="Benny G.L."/>
            <person name="Smith M.E."/>
            <person name="James T.Y."/>
            <person name="Grigoriev I.V."/>
        </authorList>
    </citation>
    <scope>NUCLEOTIDE SEQUENCE [LARGE SCALE GENOMIC DNA]</scope>
    <source>
        <strain evidence="3">ATCC 52028</strain>
    </source>
</reference>
<feature type="region of interest" description="Disordered" evidence="1">
    <location>
        <begin position="87"/>
        <end position="209"/>
    </location>
</feature>
<proteinExistence type="predicted"/>
<gene>
    <name evidence="2" type="ORF">CXG81DRAFT_24793</name>
</gene>
<feature type="compositionally biased region" description="Low complexity" evidence="1">
    <location>
        <begin position="122"/>
        <end position="151"/>
    </location>
</feature>
<accession>A0A4P9XB15</accession>
<evidence type="ECO:0000313" key="3">
    <source>
        <dbReference type="Proteomes" id="UP000274922"/>
    </source>
</evidence>
<feature type="compositionally biased region" description="Low complexity" evidence="1">
    <location>
        <begin position="365"/>
        <end position="380"/>
    </location>
</feature>
<evidence type="ECO:0000256" key="1">
    <source>
        <dbReference type="SAM" id="MobiDB-lite"/>
    </source>
</evidence>
<sequence length="605" mass="60852">MDYLSPGPLGHPGLSQHTPGSAPGTSSLHGPSSHLPVSQPPYAYPTPHSHHAHPHTHTHTHTQALGDPYHSYNMYPSRHRSAATLYRGGTASPLSGSGHAGHTAAAHPSHRSGAHDDHLWHPAASASSPSGHLSVAPSTTGPPASGSAAAGRPEPYLMKSLGMGAMPRRSPRSALGSGGGAGGGSSSSSSSSAATPHLSKDTAKGMVTTSHGSAIGSGLGASGAFGFGSGSRSAAPRPAMGFYNAHEAGDDPAGGSGGGGALTGTPFTSGGMGSRETGASDLPLHGAFGGFGGHPAAVAATPHHAAYAGTSPGDPHRSPAAHSRSPGAMTSDGFDFIPTQSRMSADAENGRTGRFGAAPRPPLPAHTAATAATATAVPAAPTSPPSPARSTPLANAARRASTPRGVRLFPGLYADAAGQRTPWRPPVVPSGVRFDPTPYAVSEMAQPARRDGANAGAGAGVGGGRDARGDGNGDGDDDDPFRSTAGPVRRTPSYRLTVGRAHAGTSAAPSPLAPWHPSHPSPFKARSSDRGAASIAASASASSSSAASAAQVGRARYRALSTSRRPRGQLPPQTTGRDVPDDALIRVAPRPWWRRLRESLWRVYS</sequence>